<dbReference type="InParanoid" id="A0A067REA3"/>
<dbReference type="AlphaFoldDB" id="A0A067REA3"/>
<protein>
    <submittedName>
        <fullName evidence="2">Myosin heavy chain kinase D</fullName>
    </submittedName>
</protein>
<evidence type="ECO:0000256" key="1">
    <source>
        <dbReference type="PROSITE-ProRule" id="PRU00221"/>
    </source>
</evidence>
<evidence type="ECO:0000313" key="2">
    <source>
        <dbReference type="EMBL" id="KDR22171.1"/>
    </source>
</evidence>
<dbReference type="PANTHER" id="PTHR22844:SF387">
    <property type="entry name" value="F3I6.5 PROTEIN"/>
    <property type="match status" value="1"/>
</dbReference>
<name>A0A067REA3_ZOONE</name>
<dbReference type="OrthoDB" id="6262491at2759"/>
<keyword evidence="1" id="KW-0853">WD repeat</keyword>
<sequence length="286" mass="32032">MPLTITASANTQDKHLSEIYALIFHNEKLYSAAVDGKIKVWHPSLQLETEFQAHESAIYHIAAMKNTLYSCSNDGTIQAWSIDSLKHMKTLLQSSEEEILRLYVIDGRLYSGNDKGILSFWENDTLICQFNMVEEIRDFSVADKFIYTVRDRDVCINELLPGDRGRYVTRITLEGSSPLCIVGNKLCFATRSGNNICIHDNSKASNFKKLGQIQAHELILNAVCGFEDSTLFSGGYDGKIKQWNLDTLECVSTCEVGFCINSICIGSKGQVYVAGDNGFLNRLDNK</sequence>
<dbReference type="eggNOG" id="ENOG502R4WU">
    <property type="taxonomic scope" value="Eukaryota"/>
</dbReference>
<dbReference type="InterPro" id="IPR015943">
    <property type="entry name" value="WD40/YVTN_repeat-like_dom_sf"/>
</dbReference>
<dbReference type="Proteomes" id="UP000027135">
    <property type="component" value="Unassembled WGS sequence"/>
</dbReference>
<keyword evidence="3" id="KW-1185">Reference proteome</keyword>
<keyword evidence="2" id="KW-0808">Transferase</keyword>
<dbReference type="SMART" id="SM00320">
    <property type="entry name" value="WD40"/>
    <property type="match status" value="4"/>
</dbReference>
<dbReference type="InterPro" id="IPR001680">
    <property type="entry name" value="WD40_rpt"/>
</dbReference>
<dbReference type="Pfam" id="PF00400">
    <property type="entry name" value="WD40"/>
    <property type="match status" value="2"/>
</dbReference>
<dbReference type="PROSITE" id="PS50082">
    <property type="entry name" value="WD_REPEATS_2"/>
    <property type="match status" value="2"/>
</dbReference>
<dbReference type="EMBL" id="KK852517">
    <property type="protein sequence ID" value="KDR22171.1"/>
    <property type="molecule type" value="Genomic_DNA"/>
</dbReference>
<dbReference type="Gene3D" id="2.130.10.10">
    <property type="entry name" value="YVTN repeat-like/Quinoprotein amine dehydrogenase"/>
    <property type="match status" value="2"/>
</dbReference>
<proteinExistence type="predicted"/>
<dbReference type="InterPro" id="IPR045182">
    <property type="entry name" value="JINGUBANG-like"/>
</dbReference>
<evidence type="ECO:0000313" key="3">
    <source>
        <dbReference type="Proteomes" id="UP000027135"/>
    </source>
</evidence>
<accession>A0A067REA3</accession>
<feature type="repeat" description="WD" evidence="1">
    <location>
        <begin position="213"/>
        <end position="253"/>
    </location>
</feature>
<dbReference type="OMA" id="PYMFTAR"/>
<dbReference type="PANTHER" id="PTHR22844">
    <property type="entry name" value="F-BOX AND WD40 DOMAIN PROTEIN"/>
    <property type="match status" value="1"/>
</dbReference>
<keyword evidence="2" id="KW-0418">Kinase</keyword>
<dbReference type="GO" id="GO:0016301">
    <property type="term" value="F:kinase activity"/>
    <property type="evidence" value="ECO:0007669"/>
    <property type="project" value="UniProtKB-KW"/>
</dbReference>
<organism evidence="2 3">
    <name type="scientific">Zootermopsis nevadensis</name>
    <name type="common">Dampwood termite</name>
    <dbReference type="NCBI Taxonomy" id="136037"/>
    <lineage>
        <taxon>Eukaryota</taxon>
        <taxon>Metazoa</taxon>
        <taxon>Ecdysozoa</taxon>
        <taxon>Arthropoda</taxon>
        <taxon>Hexapoda</taxon>
        <taxon>Insecta</taxon>
        <taxon>Pterygota</taxon>
        <taxon>Neoptera</taxon>
        <taxon>Polyneoptera</taxon>
        <taxon>Dictyoptera</taxon>
        <taxon>Blattodea</taxon>
        <taxon>Blattoidea</taxon>
        <taxon>Termitoidae</taxon>
        <taxon>Termopsidae</taxon>
        <taxon>Zootermopsis</taxon>
    </lineage>
</organism>
<dbReference type="SUPFAM" id="SSF50978">
    <property type="entry name" value="WD40 repeat-like"/>
    <property type="match status" value="1"/>
</dbReference>
<dbReference type="InterPro" id="IPR036322">
    <property type="entry name" value="WD40_repeat_dom_sf"/>
</dbReference>
<reference evidence="2 3" key="1">
    <citation type="journal article" date="2014" name="Nat. Commun.">
        <title>Molecular traces of alternative social organization in a termite genome.</title>
        <authorList>
            <person name="Terrapon N."/>
            <person name="Li C."/>
            <person name="Robertson H.M."/>
            <person name="Ji L."/>
            <person name="Meng X."/>
            <person name="Booth W."/>
            <person name="Chen Z."/>
            <person name="Childers C.P."/>
            <person name="Glastad K.M."/>
            <person name="Gokhale K."/>
            <person name="Gowin J."/>
            <person name="Gronenberg W."/>
            <person name="Hermansen R.A."/>
            <person name="Hu H."/>
            <person name="Hunt B.G."/>
            <person name="Huylmans A.K."/>
            <person name="Khalil S.M."/>
            <person name="Mitchell R.D."/>
            <person name="Munoz-Torres M.C."/>
            <person name="Mustard J.A."/>
            <person name="Pan H."/>
            <person name="Reese J.T."/>
            <person name="Scharf M.E."/>
            <person name="Sun F."/>
            <person name="Vogel H."/>
            <person name="Xiao J."/>
            <person name="Yang W."/>
            <person name="Yang Z."/>
            <person name="Yang Z."/>
            <person name="Zhou J."/>
            <person name="Zhu J."/>
            <person name="Brent C.S."/>
            <person name="Elsik C.G."/>
            <person name="Goodisman M.A."/>
            <person name="Liberles D.A."/>
            <person name="Roe R.M."/>
            <person name="Vargo E.L."/>
            <person name="Vilcinskas A."/>
            <person name="Wang J."/>
            <person name="Bornberg-Bauer E."/>
            <person name="Korb J."/>
            <person name="Zhang G."/>
            <person name="Liebig J."/>
        </authorList>
    </citation>
    <scope>NUCLEOTIDE SEQUENCE [LARGE SCALE GENOMIC DNA]</scope>
    <source>
        <tissue evidence="2">Whole organism</tissue>
    </source>
</reference>
<feature type="repeat" description="WD" evidence="1">
    <location>
        <begin position="51"/>
        <end position="90"/>
    </location>
</feature>
<gene>
    <name evidence="2" type="ORF">L798_02659</name>
</gene>